<dbReference type="PANTHER" id="PTHR43143">
    <property type="entry name" value="METALLOPHOSPHOESTERASE, CALCINEURIN SUPERFAMILY"/>
    <property type="match status" value="1"/>
</dbReference>
<dbReference type="InterPro" id="IPR004843">
    <property type="entry name" value="Calcineurin-like_PHP"/>
</dbReference>
<evidence type="ECO:0000259" key="1">
    <source>
        <dbReference type="Pfam" id="PF00149"/>
    </source>
</evidence>
<gene>
    <name evidence="2" type="ORF">F6J89_12510</name>
</gene>
<dbReference type="EMBL" id="JAAHFQ010000211">
    <property type="protein sequence ID" value="NER28425.1"/>
    <property type="molecule type" value="Genomic_DNA"/>
</dbReference>
<accession>A0A6B3NBX1</accession>
<sequence length="446" mass="51239">MVEKLIKIMVRLVSIALLPLLLIGFLVVLPSPVEAFNVYNETSLPINSKSVNDYCKRWFNCFDELISPGNKGTCPWDVKRCNSKGGRQDDVKIWMETEDDFLCILPMHAGGYAVIEEVKNRYTGRNDYKCLTYNRDGDEDYPLRTTSPYGAGGEDPRNVHFLITADPQYENKNEERNEISKKTIKKMKSLFKDTTDMRGVVIAGDLTQNAIKDPPPSFPKEYEIYQESIQGQARFFFDGLGNHDLENTGWTSDPEAIKDDIKERKRGSRVYKSSSKLHYSWDWDDVHFVQLNLFPGDESAPQFPQLDPQESLSFLKKDLNDKVGSSRRPIVLISHYGFDPFSLGNNEKWWTEEQRKEFWDAIADYNVLAIFTGHIHPFPKGDWKYPFKRPNGSSNGPDEISTFVSGATLKAAFLDVNIDQSKITIERWGFKDGELKMYDNETLRLN</sequence>
<evidence type="ECO:0000313" key="2">
    <source>
        <dbReference type="EMBL" id="NER28425.1"/>
    </source>
</evidence>
<name>A0A6B3NBX1_9CYAN</name>
<comment type="caution">
    <text evidence="2">The sequence shown here is derived from an EMBL/GenBank/DDBJ whole genome shotgun (WGS) entry which is preliminary data.</text>
</comment>
<dbReference type="GO" id="GO:0016787">
    <property type="term" value="F:hydrolase activity"/>
    <property type="evidence" value="ECO:0007669"/>
    <property type="project" value="InterPro"/>
</dbReference>
<dbReference type="PANTHER" id="PTHR43143:SF1">
    <property type="entry name" value="SERINE_THREONINE-PROTEIN PHOSPHATASE CPPED1"/>
    <property type="match status" value="1"/>
</dbReference>
<protein>
    <recommendedName>
        <fullName evidence="1">Calcineurin-like phosphoesterase domain-containing protein</fullName>
    </recommendedName>
</protein>
<dbReference type="Pfam" id="PF00149">
    <property type="entry name" value="Metallophos"/>
    <property type="match status" value="1"/>
</dbReference>
<dbReference type="InterPro" id="IPR051918">
    <property type="entry name" value="STPP_CPPED1"/>
</dbReference>
<dbReference type="Gene3D" id="3.60.21.10">
    <property type="match status" value="1"/>
</dbReference>
<dbReference type="SUPFAM" id="SSF56300">
    <property type="entry name" value="Metallo-dependent phosphatases"/>
    <property type="match status" value="1"/>
</dbReference>
<reference evidence="2" key="1">
    <citation type="submission" date="2019-11" db="EMBL/GenBank/DDBJ databases">
        <title>Genomic insights into an expanded diversity of filamentous marine cyanobacteria reveals the extraordinary biosynthetic potential of Moorea and Okeania.</title>
        <authorList>
            <person name="Ferreira Leao T."/>
            <person name="Wang M."/>
            <person name="Moss N."/>
            <person name="Da Silva R."/>
            <person name="Sanders J."/>
            <person name="Nurk S."/>
            <person name="Gurevich A."/>
            <person name="Humphrey G."/>
            <person name="Reher R."/>
            <person name="Zhu Q."/>
            <person name="Belda-Ferre P."/>
            <person name="Glukhov E."/>
            <person name="Rex R."/>
            <person name="Dorrestein P.C."/>
            <person name="Knight R."/>
            <person name="Pevzner P."/>
            <person name="Gerwick W.H."/>
            <person name="Gerwick L."/>
        </authorList>
    </citation>
    <scope>NUCLEOTIDE SEQUENCE</scope>
    <source>
        <strain evidence="2">SIO1C4</strain>
    </source>
</reference>
<feature type="domain" description="Calcineurin-like phosphoesterase" evidence="1">
    <location>
        <begin position="161"/>
        <end position="377"/>
    </location>
</feature>
<dbReference type="AlphaFoldDB" id="A0A6B3NBX1"/>
<dbReference type="InterPro" id="IPR029052">
    <property type="entry name" value="Metallo-depent_PP-like"/>
</dbReference>
<organism evidence="2">
    <name type="scientific">Symploca sp. SIO1C4</name>
    <dbReference type="NCBI Taxonomy" id="2607765"/>
    <lineage>
        <taxon>Bacteria</taxon>
        <taxon>Bacillati</taxon>
        <taxon>Cyanobacteriota</taxon>
        <taxon>Cyanophyceae</taxon>
        <taxon>Coleofasciculales</taxon>
        <taxon>Coleofasciculaceae</taxon>
        <taxon>Symploca</taxon>
    </lineage>
</organism>
<proteinExistence type="predicted"/>